<dbReference type="EMBL" id="JADYXP020000004">
    <property type="protein sequence ID" value="KAL0125253.1"/>
    <property type="molecule type" value="Genomic_DNA"/>
</dbReference>
<reference evidence="1 2" key="1">
    <citation type="submission" date="2023-03" db="EMBL/GenBank/DDBJ databases">
        <title>High recombination rates correlate with genetic variation in Cardiocondyla obscurior ants.</title>
        <authorList>
            <person name="Errbii M."/>
        </authorList>
    </citation>
    <scope>NUCLEOTIDE SEQUENCE [LARGE SCALE GENOMIC DNA]</scope>
    <source>
        <strain evidence="1">Alpha-2009</strain>
        <tissue evidence="1">Whole body</tissue>
    </source>
</reference>
<evidence type="ECO:0000313" key="2">
    <source>
        <dbReference type="Proteomes" id="UP001430953"/>
    </source>
</evidence>
<keyword evidence="2" id="KW-1185">Reference proteome</keyword>
<proteinExistence type="predicted"/>
<evidence type="ECO:0000313" key="1">
    <source>
        <dbReference type="EMBL" id="KAL0125253.1"/>
    </source>
</evidence>
<comment type="caution">
    <text evidence="1">The sequence shown here is derived from an EMBL/GenBank/DDBJ whole genome shotgun (WGS) entry which is preliminary data.</text>
</comment>
<protein>
    <submittedName>
        <fullName evidence="1">Uncharacterized protein</fullName>
    </submittedName>
</protein>
<organism evidence="1 2">
    <name type="scientific">Cardiocondyla obscurior</name>
    <dbReference type="NCBI Taxonomy" id="286306"/>
    <lineage>
        <taxon>Eukaryota</taxon>
        <taxon>Metazoa</taxon>
        <taxon>Ecdysozoa</taxon>
        <taxon>Arthropoda</taxon>
        <taxon>Hexapoda</taxon>
        <taxon>Insecta</taxon>
        <taxon>Pterygota</taxon>
        <taxon>Neoptera</taxon>
        <taxon>Endopterygota</taxon>
        <taxon>Hymenoptera</taxon>
        <taxon>Apocrita</taxon>
        <taxon>Aculeata</taxon>
        <taxon>Formicoidea</taxon>
        <taxon>Formicidae</taxon>
        <taxon>Myrmicinae</taxon>
        <taxon>Cardiocondyla</taxon>
    </lineage>
</organism>
<dbReference type="Proteomes" id="UP001430953">
    <property type="component" value="Unassembled WGS sequence"/>
</dbReference>
<dbReference type="AlphaFoldDB" id="A0AAW2GCJ3"/>
<name>A0AAW2GCJ3_9HYME</name>
<sequence>MSKWPLSATNFMRNSEFVTCTLNTTIVLFGKQKSNRELSDENDHAIDIFAMQGKITRRNDDKRSRMLSSPLSPSSLKTFENSRFERAIDVRRKKRKCRLRSGLF</sequence>
<accession>A0AAW2GCJ3</accession>
<gene>
    <name evidence="1" type="ORF">PUN28_004410</name>
</gene>